<dbReference type="AlphaFoldDB" id="A0A7K0FPB8"/>
<dbReference type="RefSeq" id="WP_154286979.1">
    <property type="nucleotide sequence ID" value="NZ_WKJI01000002.1"/>
</dbReference>
<dbReference type="Pfam" id="PF18962">
    <property type="entry name" value="Por_Secre_tail"/>
    <property type="match status" value="1"/>
</dbReference>
<dbReference type="Gene3D" id="2.60.120.260">
    <property type="entry name" value="Galactose-binding domain-like"/>
    <property type="match status" value="1"/>
</dbReference>
<feature type="chain" id="PRO_5029711159" evidence="1">
    <location>
        <begin position="20"/>
        <end position="1136"/>
    </location>
</feature>
<dbReference type="Gene3D" id="2.60.40.10">
    <property type="entry name" value="Immunoglobulins"/>
    <property type="match status" value="1"/>
</dbReference>
<protein>
    <submittedName>
        <fullName evidence="3">T9SS type A sorting domain-containing protein</fullName>
    </submittedName>
</protein>
<evidence type="ECO:0000313" key="4">
    <source>
        <dbReference type="Proteomes" id="UP000462931"/>
    </source>
</evidence>
<dbReference type="InterPro" id="IPR026444">
    <property type="entry name" value="Secre_tail"/>
</dbReference>
<dbReference type="EMBL" id="WKJI01000002">
    <property type="protein sequence ID" value="MRX46897.1"/>
    <property type="molecule type" value="Genomic_DNA"/>
</dbReference>
<reference evidence="3 4" key="1">
    <citation type="submission" date="2019-11" db="EMBL/GenBank/DDBJ databases">
        <authorList>
            <person name="Cheng Q."/>
            <person name="Yang Z."/>
        </authorList>
    </citation>
    <scope>NUCLEOTIDE SEQUENCE [LARGE SCALE GENOMIC DNA]</scope>
    <source>
        <strain evidence="3 4">HX-22-1</strain>
    </source>
</reference>
<dbReference type="SUPFAM" id="SSF110296">
    <property type="entry name" value="Oligoxyloglucan reducing end-specific cellobiohydrolase"/>
    <property type="match status" value="1"/>
</dbReference>
<feature type="signal peptide" evidence="1">
    <location>
        <begin position="1"/>
        <end position="19"/>
    </location>
</feature>
<dbReference type="NCBIfam" id="TIGR04183">
    <property type="entry name" value="Por_Secre_tail"/>
    <property type="match status" value="1"/>
</dbReference>
<evidence type="ECO:0000313" key="3">
    <source>
        <dbReference type="EMBL" id="MRX46897.1"/>
    </source>
</evidence>
<name>A0A7K0FPB8_9SPHI</name>
<keyword evidence="1" id="KW-0732">Signal</keyword>
<evidence type="ECO:0000259" key="2">
    <source>
        <dbReference type="Pfam" id="PF18962"/>
    </source>
</evidence>
<keyword evidence="4" id="KW-1185">Reference proteome</keyword>
<dbReference type="InterPro" id="IPR013783">
    <property type="entry name" value="Ig-like_fold"/>
</dbReference>
<gene>
    <name evidence="3" type="ORF">GJJ64_06855</name>
</gene>
<organism evidence="3 4">
    <name type="scientific">Pedobacter puniceum</name>
    <dbReference type="NCBI Taxonomy" id="2666136"/>
    <lineage>
        <taxon>Bacteria</taxon>
        <taxon>Pseudomonadati</taxon>
        <taxon>Bacteroidota</taxon>
        <taxon>Sphingobacteriia</taxon>
        <taxon>Sphingobacteriales</taxon>
        <taxon>Sphingobacteriaceae</taxon>
        <taxon>Pedobacter</taxon>
    </lineage>
</organism>
<dbReference type="SUPFAM" id="SSF49785">
    <property type="entry name" value="Galactose-binding domain-like"/>
    <property type="match status" value="1"/>
</dbReference>
<feature type="domain" description="Secretion system C-terminal sorting" evidence="2">
    <location>
        <begin position="1057"/>
        <end position="1133"/>
    </location>
</feature>
<sequence length="1136" mass="122749">MIKRLLLCAIVGLQTMAYAQHWEIKHPGQGGQVQDIVLAKAKPGRIYVLSDVEGLYRSEDYGISYKSISEGIHNSMCFTLASDPQNAARVYLGTIRGVLYSDNGGDTWSPITHTINWQGTTGTAAQRGMPVATITVDPTNSDNVYFANSWKIKDGLSVWSAFGFSNAFNTTNADLYHTGRIWVSRNKGTTWTEVVFEPTSNYMNIHSITVNPANPAQIFVSAHTGLYVSNNYGAAGSWTKINTPTGAFFGRGMDISPDGAWIYACFTTENSPIAWRQSAPSGSRNPEATLYAARNIGTSFTWNNRGTGLGASSDANSREYAYPKVDPRSTSTSHTVLLGTAVGSCGLWENTFSISGSTISNPAWTQILWTSGKQQANGLGTFAYNPGWDTYDVTGRYYSYTPTNWPSRNIWTTGNQTMLQGNPAASGWPVSAASWSERYSEQISVTNNFRTYKHRGTASSINWDVDASGNYMVQAMSDNGIAESVDGGESWTRLNGPGVPNGQSCYIVKNISPKVVLAGAGTGFLGGTGTVNLHACKLDNANLTDSWMTNISRGISGGVSDISSDAVDGKKVYVATSTGLFYINNIYDLWNNSNNFSSILSGDIQRVIAHPTLANTVYVLTGNTIRKGTFSSGSWSFTSALATGAADFAVWRHNSRTYIAYVTGVAANPTASVSDDDGASFKQVFTASTHLPSHDWEDWLFIGSTKNITLKGIVGYQDAFYFGAGMRNNRKGMGYMKGSITGTGSALAVSWADWATENTNGSHHEFPWTERARIGDINGTPHILTATQGSGTWTRSLNQVPSNIAPTVSITSPSNNANFQSGTNITLNANANDTDGTITKVEFFQGTTKLGEDLNSPYTYQWNNVGTGTYQITAKATDNNGATTTSTPVNITFNQPAYRYLRLRGLSAVELDITIQDITWLTGTTAHPTNKLTSDNGTVVANVGTNAWKAYDTGLTTGWAIAQNFPAQITIDLGSGNEINPTAIRIDASAANRAFSAFECLGSNDNINFTLLGSFSGLTSSNYPSSIGNFSFSSGFMAIRNFSPELQENTFTETVIVYPNPSSGDLNTIISFAHEELAEIKLISLLGTTVWQQQKLIGKENNHLKINTQNLTSGVYFLTIQSSSKKITKKIIIQKP</sequence>
<comment type="caution">
    <text evidence="3">The sequence shown here is derived from an EMBL/GenBank/DDBJ whole genome shotgun (WGS) entry which is preliminary data.</text>
</comment>
<proteinExistence type="predicted"/>
<evidence type="ECO:0000256" key="1">
    <source>
        <dbReference type="SAM" id="SignalP"/>
    </source>
</evidence>
<dbReference type="InterPro" id="IPR008979">
    <property type="entry name" value="Galactose-bd-like_sf"/>
</dbReference>
<dbReference type="InterPro" id="IPR015943">
    <property type="entry name" value="WD40/YVTN_repeat-like_dom_sf"/>
</dbReference>
<accession>A0A7K0FPB8</accession>
<dbReference type="Gene3D" id="2.130.10.10">
    <property type="entry name" value="YVTN repeat-like/Quinoprotein amine dehydrogenase"/>
    <property type="match status" value="2"/>
</dbReference>
<dbReference type="Pfam" id="PF17957">
    <property type="entry name" value="Big_7"/>
    <property type="match status" value="1"/>
</dbReference>
<dbReference type="Proteomes" id="UP000462931">
    <property type="component" value="Unassembled WGS sequence"/>
</dbReference>